<feature type="region of interest" description="Disordered" evidence="4">
    <location>
        <begin position="1323"/>
        <end position="1342"/>
    </location>
</feature>
<dbReference type="Pfam" id="PF13585">
    <property type="entry name" value="CHU_C"/>
    <property type="match status" value="1"/>
</dbReference>
<dbReference type="GO" id="GO:0005509">
    <property type="term" value="F:calcium ion binding"/>
    <property type="evidence" value="ECO:0007669"/>
    <property type="project" value="InterPro"/>
</dbReference>
<feature type="domain" description="Cadherin" evidence="6">
    <location>
        <begin position="1845"/>
        <end position="1981"/>
    </location>
</feature>
<dbReference type="InterPro" id="IPR002126">
    <property type="entry name" value="Cadherin-like_dom"/>
</dbReference>
<dbReference type="GO" id="GO:0007154">
    <property type="term" value="P:cell communication"/>
    <property type="evidence" value="ECO:0007669"/>
    <property type="project" value="InterPro"/>
</dbReference>
<dbReference type="NCBIfam" id="TIGR04131">
    <property type="entry name" value="Bac_Flav_CTERM"/>
    <property type="match status" value="1"/>
</dbReference>
<sequence>MKKNILILGLFLQYYLFSSSIFAQCPISTGIINFEETGWPGSTFTNFTGSTSFSNSSECLTVELQGSGPLRYRVTGASPNVFLDLGSAGGTYSSHIIKSSNGSEFKLNSVSLRVVNAAEDGITTTFTAKKNGATVGSTTSSVARASTSVVNLSAVSGFSDFDELTISGPTLGIRIFEMEFGAAASNNAPTASSFTASNGPYEDLTYTFSTSDFGYSDGDGDPLNNILIESVPSAGTLYVDADNDNNLDGGEALFSGNSVSKADLDAGNLQYIQNGSTNTSFQFEVNDGTENSTGNYIASLNVIPVPTVTLGLSPTSRSESVSTNNTITATLSNAYGNPVQVNLSLSGTAIGFGVDYSISSTTITVGTGNTTNSVLLTNVNDALYEGNETVVIDISGVTNGSENGTQQVTYTITDDDPQPNATLEVLSIYNPITDESGGQAYVRGKIDAVAGTTVSIPLSFSGTATGGGTDYSLTGTTITLTAGETMDSVRLTSLFDGIEEGDETVIIDMGTPTNAVESGTQQVTLTIEDEDAAPPSGYSASIDQSPINASNESSASFTFAGAEVGTTYNYTFSSSGGGTNVTGSGTITTATDQISGIDLSGLGDGTITLSVTLTDNFSNTGSAASDTETKDTSPPSGYSISIDQAGINLNNEGSASFTFAGAEVGATYNYTFSSSGGGTNVTGSGTITTATDQISGIDLSGLGDGTITLSVTLSDGAGNTGSAATDTETKDTSVPSGYSVAIDQSPINVSNEGSVSFTFAGAEVGTTYNYTFSSSGGGTNVTGSGTITTATDQITGIDISGLGDGTITLSATLTDGGGNTGTAATDTETKDAAAPTGYSVSVDQGFVNIANETAISFTFASAEVGSTYEYTFSSSGGGTNVTGTGTITTAIDQITGIDLSGLGDGTITLSVTLTDTNSNTGSAATDTKTKDTSAPNGYTATIDQSPINLGNESAVSFTFAGAEVGAIYNYTFSSSGGGTNVTGSGTIITAGDQITGVDLSGLGDGTITLSATLTDAVNNSGTAATDTEVKETVPPSGYSVTIDQSPINKGNETATSFTFAGAEVGTTYNYTFSSSGGGTNVTGSGTITTATDQISGIDLSGLGDGTITLSVTLTDTNGNVGSAATDTETKDTGAPAGYSVVFDQSAANNGNETAISFTFASAEVGATYNYSISSNGGGTAVTSNGTISTASDQISGIDVSGLSDGTLTLSVTLTDAAGNTGTAATDNVEKDVVIPSGYSVSMDLLGESFINVINESIIKFSGSGLEAGTTLNYTFSSDGGGTPVTGMETVTSSSETFDNGGVGYDLSGLTDGTVTLTISLTDDAGNTGSDATDTANKDAGPPTGYTVSWDDALINTTEASTASFTVSNAEIGTTINNSVSSSGDGNTATVSNPITVTSTTQVVTIDVSSLDDGVLTVEVSLTDAGGNTGGTVSDNSTTLDQTAPSGYSVAIDQADISADNQTEASFTFAGAEVGATYNYTLSSSAGGTDVTGSGTIATATDQITGVDVSGLADGTITLSVDLTDPAGNEGSAATDNVSKDATAPNFISVEDDGGDNSYKSGESLTIVADLGETGLTVTADLSVINSGLSATAAMTDSADGTYSITVADVDNGGNMIEGAAIAVPLVATDGAGNQQADNSLTLNLDKTAPAGYTVSVDQSIINAANQAAMSFTFASAEVGATYNYSISSNGGGTAVTGSGTISTASDQISGLDVSGLGDGTLTLSVSLTDAAGNTGATATDNVTKIATSIAFNSTASNGDESVENASIQVDLSINSAFDVSVDYEVSGTANGAGNDYTLANGTLIIPSGNQSGAIDLTGIVDDELIEGDETIILTLSNPTNASLGSTTEFTYTINDNDKAEISVVAASQAEEDDVNGSYTISTSKEFANDVTLTFTISGTASEGTDIESLGTSVIFPASTNSINIPVVVLADKEVEEDETVILTLESTDNTAILIGTENSAIITIIDNDEKLLQTITFNPITDKKLSDKEVILEATGGDSGEPITYTISTDPVNGVATLSNGVILLEGVGTVTVTASQAGNDSYLAAEDVSQSFTILSDELLLPTLFTPNNDRINDVLLIRGGAAVQSINLRIYDRTGNLVFESDSFQELTEIGWDGKKNGVNQPAGTYVWVISGTMTNGEPIRVNGASRGTIFIAR</sequence>
<dbReference type="SUPFAM" id="SSF141072">
    <property type="entry name" value="CalX-like"/>
    <property type="match status" value="4"/>
</dbReference>
<organism evidence="7">
    <name type="scientific">Marivirga arenosa</name>
    <dbReference type="NCBI Taxonomy" id="3059076"/>
    <lineage>
        <taxon>Bacteria</taxon>
        <taxon>Pseudomonadati</taxon>
        <taxon>Bacteroidota</taxon>
        <taxon>Cytophagia</taxon>
        <taxon>Cytophagales</taxon>
        <taxon>Marivirgaceae</taxon>
        <taxon>Marivirga</taxon>
    </lineage>
</organism>
<gene>
    <name evidence="7" type="ORF">QYS47_33270</name>
</gene>
<dbReference type="GO" id="GO:0016020">
    <property type="term" value="C:membrane"/>
    <property type="evidence" value="ECO:0007669"/>
    <property type="project" value="InterPro"/>
</dbReference>
<dbReference type="PROSITE" id="PS50268">
    <property type="entry name" value="CADHERIN_2"/>
    <property type="match status" value="1"/>
</dbReference>
<keyword evidence="3" id="KW-0106">Calcium</keyword>
<keyword evidence="1 5" id="KW-0732">Signal</keyword>
<keyword evidence="2" id="KW-0677">Repeat</keyword>
<evidence type="ECO:0000313" key="7">
    <source>
        <dbReference type="EMBL" id="WNB17218.1"/>
    </source>
</evidence>
<dbReference type="InterPro" id="IPR003644">
    <property type="entry name" value="Calx_beta"/>
</dbReference>
<dbReference type="EMBL" id="CP129968">
    <property type="protein sequence ID" value="WNB17218.1"/>
    <property type="molecule type" value="Genomic_DNA"/>
</dbReference>
<feature type="chain" id="PRO_5041298068" evidence="5">
    <location>
        <begin position="24"/>
        <end position="2156"/>
    </location>
</feature>
<feature type="signal peptide" evidence="5">
    <location>
        <begin position="1"/>
        <end position="23"/>
    </location>
</feature>
<accession>A0AA51ZUX0</accession>
<evidence type="ECO:0000256" key="3">
    <source>
        <dbReference type="ARBA" id="ARBA00022837"/>
    </source>
</evidence>
<proteinExistence type="predicted"/>
<evidence type="ECO:0000256" key="1">
    <source>
        <dbReference type="ARBA" id="ARBA00022729"/>
    </source>
</evidence>
<evidence type="ECO:0000259" key="6">
    <source>
        <dbReference type="PROSITE" id="PS50268"/>
    </source>
</evidence>
<dbReference type="InterPro" id="IPR038081">
    <property type="entry name" value="CalX-like_sf"/>
</dbReference>
<dbReference type="RefSeq" id="WP_322346602.1">
    <property type="nucleotide sequence ID" value="NZ_CP129968.2"/>
</dbReference>
<evidence type="ECO:0000256" key="5">
    <source>
        <dbReference type="SAM" id="SignalP"/>
    </source>
</evidence>
<evidence type="ECO:0000256" key="4">
    <source>
        <dbReference type="SAM" id="MobiDB-lite"/>
    </source>
</evidence>
<dbReference type="KEGG" id="marp:QYS47_33270"/>
<protein>
    <submittedName>
        <fullName evidence="7">Calx-beta domain-containing protein</fullName>
    </submittedName>
</protein>
<dbReference type="Pfam" id="PF03160">
    <property type="entry name" value="Calx-beta"/>
    <property type="match status" value="4"/>
</dbReference>
<evidence type="ECO:0000256" key="2">
    <source>
        <dbReference type="ARBA" id="ARBA00022737"/>
    </source>
</evidence>
<feature type="compositionally biased region" description="Polar residues" evidence="4">
    <location>
        <begin position="1323"/>
        <end position="1334"/>
    </location>
</feature>
<dbReference type="InterPro" id="IPR026341">
    <property type="entry name" value="T9SS_type_B"/>
</dbReference>
<dbReference type="SMART" id="SM00237">
    <property type="entry name" value="Calx_beta"/>
    <property type="match status" value="1"/>
</dbReference>
<dbReference type="Gene3D" id="2.60.40.10">
    <property type="entry name" value="Immunoglobulins"/>
    <property type="match status" value="1"/>
</dbReference>
<dbReference type="Proteomes" id="UP001232019">
    <property type="component" value="Chromosome"/>
</dbReference>
<dbReference type="GO" id="GO:0007156">
    <property type="term" value="P:homophilic cell adhesion via plasma membrane adhesion molecules"/>
    <property type="evidence" value="ECO:0007669"/>
    <property type="project" value="InterPro"/>
</dbReference>
<dbReference type="Gene3D" id="2.60.40.2030">
    <property type="match status" value="4"/>
</dbReference>
<dbReference type="InterPro" id="IPR013783">
    <property type="entry name" value="Ig-like_fold"/>
</dbReference>
<reference evidence="7" key="1">
    <citation type="submission" date="2023-08" db="EMBL/GenBank/DDBJ databases">
        <title>Comparative genomics and taxonomic characterization of three novel marine species of genus Marivirga.</title>
        <authorList>
            <person name="Muhammad N."/>
            <person name="Kim S.-G."/>
        </authorList>
    </citation>
    <scope>NUCLEOTIDE SEQUENCE</scope>
    <source>
        <strain evidence="7">BKB1-2</strain>
    </source>
</reference>
<name>A0AA51ZUX0_9BACT</name>